<evidence type="ECO:0000313" key="7">
    <source>
        <dbReference type="Proteomes" id="UP000230731"/>
    </source>
</evidence>
<evidence type="ECO:0000313" key="6">
    <source>
        <dbReference type="EMBL" id="PIT97841.1"/>
    </source>
</evidence>
<dbReference type="Proteomes" id="UP000230731">
    <property type="component" value="Unassembled WGS sequence"/>
</dbReference>
<dbReference type="AlphaFoldDB" id="A0A2M6WYI2"/>
<evidence type="ECO:0000259" key="5">
    <source>
        <dbReference type="Pfam" id="PF04085"/>
    </source>
</evidence>
<keyword evidence="3" id="KW-0133">Cell shape</keyword>
<dbReference type="Gene3D" id="2.40.10.350">
    <property type="entry name" value="Rod shape-determining protein MreC, domain 2"/>
    <property type="match status" value="1"/>
</dbReference>
<evidence type="ECO:0000256" key="2">
    <source>
        <dbReference type="ARBA" id="ARBA00013855"/>
    </source>
</evidence>
<comment type="caution">
    <text evidence="6">The sequence shown here is derived from an EMBL/GenBank/DDBJ whole genome shotgun (WGS) entry which is preliminary data.</text>
</comment>
<reference evidence="7" key="1">
    <citation type="submission" date="2017-09" db="EMBL/GenBank/DDBJ databases">
        <title>Depth-based differentiation of microbial function through sediment-hosted aquifers and enrichment of novel symbionts in the deep terrestrial subsurface.</title>
        <authorList>
            <person name="Probst A.J."/>
            <person name="Ladd B."/>
            <person name="Jarett J.K."/>
            <person name="Geller-Mcgrath D.E."/>
            <person name="Sieber C.M.K."/>
            <person name="Emerson J.B."/>
            <person name="Anantharaman K."/>
            <person name="Thomas B.C."/>
            <person name="Malmstrom R."/>
            <person name="Stieglmeier M."/>
            <person name="Klingl A."/>
            <person name="Woyke T."/>
            <person name="Ryan C.M."/>
            <person name="Banfield J.F."/>
        </authorList>
    </citation>
    <scope>NUCLEOTIDE SEQUENCE [LARGE SCALE GENOMIC DNA]</scope>
</reference>
<dbReference type="GO" id="GO:0008360">
    <property type="term" value="P:regulation of cell shape"/>
    <property type="evidence" value="ECO:0007669"/>
    <property type="project" value="UniProtKB-KW"/>
</dbReference>
<dbReference type="InterPro" id="IPR007221">
    <property type="entry name" value="MreC"/>
</dbReference>
<gene>
    <name evidence="6" type="ORF">COT71_04055</name>
</gene>
<dbReference type="Gene3D" id="2.40.10.340">
    <property type="entry name" value="Rod shape-determining protein MreC, domain 1"/>
    <property type="match status" value="1"/>
</dbReference>
<dbReference type="PANTHER" id="PTHR34138">
    <property type="entry name" value="CELL SHAPE-DETERMINING PROTEIN MREC"/>
    <property type="match status" value="1"/>
</dbReference>
<dbReference type="InterPro" id="IPR042175">
    <property type="entry name" value="Cell/Rod_MreC_2"/>
</dbReference>
<accession>A0A2M6WYI2</accession>
<dbReference type="EMBL" id="PEZP01000043">
    <property type="protein sequence ID" value="PIT97841.1"/>
    <property type="molecule type" value="Genomic_DNA"/>
</dbReference>
<dbReference type="GO" id="GO:0005886">
    <property type="term" value="C:plasma membrane"/>
    <property type="evidence" value="ECO:0007669"/>
    <property type="project" value="TreeGrafter"/>
</dbReference>
<evidence type="ECO:0000256" key="4">
    <source>
        <dbReference type="ARBA" id="ARBA00032089"/>
    </source>
</evidence>
<dbReference type="InterPro" id="IPR055342">
    <property type="entry name" value="MreC_beta-barrel_core"/>
</dbReference>
<dbReference type="PANTHER" id="PTHR34138:SF1">
    <property type="entry name" value="CELL SHAPE-DETERMINING PROTEIN MREC"/>
    <property type="match status" value="1"/>
</dbReference>
<comment type="similarity">
    <text evidence="1">Belongs to the MreC family.</text>
</comment>
<proteinExistence type="inferred from homology"/>
<dbReference type="Pfam" id="PF04085">
    <property type="entry name" value="MreC"/>
    <property type="match status" value="1"/>
</dbReference>
<evidence type="ECO:0000256" key="1">
    <source>
        <dbReference type="ARBA" id="ARBA00009369"/>
    </source>
</evidence>
<sequence>MVIFTLAALQTPILHKVRGAAWEWWVAAVGTFFQAGTLRVTPDVADQLVALQADNVRLYAELEDWRRIREQIASPGRDGLREIPAAMAGVPFNLFRSEYVINRGAQDGVTVGAPVVAYGSVLVGFVSELSEHTALVRLLYHPAVSIPVSVQAGDVSGEGLAHGVAHTSVEVTTIPQDVPAAAGHTVVTVGDAPLLPPGLVVGRIAHIQHETHEPYQRARLTLPFDPSTLRAVLVLELP</sequence>
<protein>
    <recommendedName>
        <fullName evidence="2">Cell shape-determining protein MreC</fullName>
    </recommendedName>
    <alternativeName>
        <fullName evidence="4">Cell shape protein MreC</fullName>
    </alternativeName>
</protein>
<name>A0A2M6WYI2_9BACT</name>
<dbReference type="InterPro" id="IPR042177">
    <property type="entry name" value="Cell/Rod_1"/>
</dbReference>
<feature type="domain" description="Rod shape-determining protein MreC beta-barrel core" evidence="5">
    <location>
        <begin position="94"/>
        <end position="235"/>
    </location>
</feature>
<organism evidence="6 7">
    <name type="scientific">Candidatus Andersenbacteria bacterium CG10_big_fil_rev_8_21_14_0_10_54_11</name>
    <dbReference type="NCBI Taxonomy" id="1974485"/>
    <lineage>
        <taxon>Bacteria</taxon>
        <taxon>Candidatus Anderseniibacteriota</taxon>
    </lineage>
</organism>
<evidence type="ECO:0000256" key="3">
    <source>
        <dbReference type="ARBA" id="ARBA00022960"/>
    </source>
</evidence>